<proteinExistence type="predicted"/>
<comment type="caution">
    <text evidence="2">The sequence shown here is derived from an EMBL/GenBank/DDBJ whole genome shotgun (WGS) entry which is preliminary data.</text>
</comment>
<dbReference type="AlphaFoldDB" id="A0A2J8PSX7"/>
<accession>A0A2J8PSX7</accession>
<sequence length="86" mass="9292">TQNHTCSYPGWHSTTIADHTRPHGDSAPVSCLGEHHSTPSLPADPGSLPEESASPARCMIVHQGTILDNVKNLLEFAETLQFIDSM</sequence>
<protein>
    <submittedName>
        <fullName evidence="2">MYB isoform 40</fullName>
    </submittedName>
</protein>
<evidence type="ECO:0000313" key="2">
    <source>
        <dbReference type="EMBL" id="PNI87119.1"/>
    </source>
</evidence>
<reference evidence="2 3" key="1">
    <citation type="submission" date="2017-12" db="EMBL/GenBank/DDBJ databases">
        <title>High-resolution comparative analysis of great ape genomes.</title>
        <authorList>
            <person name="Pollen A."/>
            <person name="Hastie A."/>
            <person name="Hormozdiari F."/>
            <person name="Dougherty M."/>
            <person name="Liu R."/>
            <person name="Chaisson M."/>
            <person name="Hoppe E."/>
            <person name="Hill C."/>
            <person name="Pang A."/>
            <person name="Hillier L."/>
            <person name="Baker C."/>
            <person name="Armstrong J."/>
            <person name="Shendure J."/>
            <person name="Paten B."/>
            <person name="Wilson R."/>
            <person name="Chao H."/>
            <person name="Schneider V."/>
            <person name="Ventura M."/>
            <person name="Kronenberg Z."/>
            <person name="Murali S."/>
            <person name="Gordon D."/>
            <person name="Cantsilieris S."/>
            <person name="Munson K."/>
            <person name="Nelson B."/>
            <person name="Raja A."/>
            <person name="Underwood J."/>
            <person name="Diekhans M."/>
            <person name="Fiddes I."/>
            <person name="Haussler D."/>
            <person name="Eichler E."/>
        </authorList>
    </citation>
    <scope>NUCLEOTIDE SEQUENCE [LARGE SCALE GENOMIC DNA]</scope>
    <source>
        <strain evidence="2">Yerkes chimp pedigree #C0471</strain>
    </source>
</reference>
<evidence type="ECO:0000313" key="3">
    <source>
        <dbReference type="Proteomes" id="UP000236370"/>
    </source>
</evidence>
<evidence type="ECO:0000256" key="1">
    <source>
        <dbReference type="SAM" id="MobiDB-lite"/>
    </source>
</evidence>
<name>A0A2J8PSX7_PANTR</name>
<gene>
    <name evidence="2" type="ORF">CK820_G0000215</name>
</gene>
<feature type="non-terminal residue" evidence="2">
    <location>
        <position position="1"/>
    </location>
</feature>
<organism evidence="2 3">
    <name type="scientific">Pan troglodytes</name>
    <name type="common">Chimpanzee</name>
    <dbReference type="NCBI Taxonomy" id="9598"/>
    <lineage>
        <taxon>Eukaryota</taxon>
        <taxon>Metazoa</taxon>
        <taxon>Chordata</taxon>
        <taxon>Craniata</taxon>
        <taxon>Vertebrata</taxon>
        <taxon>Euteleostomi</taxon>
        <taxon>Mammalia</taxon>
        <taxon>Eutheria</taxon>
        <taxon>Euarchontoglires</taxon>
        <taxon>Primates</taxon>
        <taxon>Haplorrhini</taxon>
        <taxon>Catarrhini</taxon>
        <taxon>Hominidae</taxon>
        <taxon>Pan</taxon>
    </lineage>
</organism>
<dbReference type="EMBL" id="NBAG03000210">
    <property type="protein sequence ID" value="PNI87119.1"/>
    <property type="molecule type" value="Genomic_DNA"/>
</dbReference>
<feature type="region of interest" description="Disordered" evidence="1">
    <location>
        <begin position="1"/>
        <end position="54"/>
    </location>
</feature>
<feature type="compositionally biased region" description="Polar residues" evidence="1">
    <location>
        <begin position="1"/>
        <end position="17"/>
    </location>
</feature>
<dbReference type="Proteomes" id="UP000236370">
    <property type="component" value="Unassembled WGS sequence"/>
</dbReference>